<evidence type="ECO:0000313" key="1">
    <source>
        <dbReference type="EMBL" id="RVT96207.1"/>
    </source>
</evidence>
<dbReference type="Proteomes" id="UP000282957">
    <property type="component" value="Unassembled WGS sequence"/>
</dbReference>
<evidence type="ECO:0000313" key="2">
    <source>
        <dbReference type="Proteomes" id="UP000282957"/>
    </source>
</evidence>
<gene>
    <name evidence="1" type="ORF">EOD42_13910</name>
</gene>
<reference evidence="1 2" key="1">
    <citation type="submission" date="2019-01" db="EMBL/GenBank/DDBJ databases">
        <authorList>
            <person name="Chen W.-M."/>
        </authorList>
    </citation>
    <scope>NUCLEOTIDE SEQUENCE [LARGE SCALE GENOMIC DNA]</scope>
    <source>
        <strain evidence="1 2">CCP-6</strain>
    </source>
</reference>
<proteinExistence type="predicted"/>
<sequence>MSKLRISALVLLAIAGAVWLAGTALALSVVAPRFCPQAYYAWAATWPVWLVAPTSWREAFFAWTFGWCMP</sequence>
<dbReference type="EMBL" id="SACL01000004">
    <property type="protein sequence ID" value="RVT96207.1"/>
    <property type="molecule type" value="Genomic_DNA"/>
</dbReference>
<accession>A0A437MEZ6</accession>
<keyword evidence="2" id="KW-1185">Reference proteome</keyword>
<dbReference type="AlphaFoldDB" id="A0A437MEZ6"/>
<protein>
    <submittedName>
        <fullName evidence="1">Uncharacterized protein</fullName>
    </submittedName>
</protein>
<dbReference type="RefSeq" id="WP_127788140.1">
    <property type="nucleotide sequence ID" value="NZ_SACL01000004.1"/>
</dbReference>
<comment type="caution">
    <text evidence="1">The sequence shown here is derived from an EMBL/GenBank/DDBJ whole genome shotgun (WGS) entry which is preliminary data.</text>
</comment>
<organism evidence="1 2">
    <name type="scientific">Rhodovarius crocodyli</name>
    <dbReference type="NCBI Taxonomy" id="1979269"/>
    <lineage>
        <taxon>Bacteria</taxon>
        <taxon>Pseudomonadati</taxon>
        <taxon>Pseudomonadota</taxon>
        <taxon>Alphaproteobacteria</taxon>
        <taxon>Acetobacterales</taxon>
        <taxon>Roseomonadaceae</taxon>
        <taxon>Rhodovarius</taxon>
    </lineage>
</organism>
<name>A0A437MEZ6_9PROT</name>